<feature type="transmembrane region" description="Helical" evidence="2">
    <location>
        <begin position="30"/>
        <end position="51"/>
    </location>
</feature>
<keyword evidence="2" id="KW-0472">Membrane</keyword>
<dbReference type="InterPro" id="IPR013099">
    <property type="entry name" value="K_chnl_dom"/>
</dbReference>
<feature type="domain" description="RCK N-terminal" evidence="3">
    <location>
        <begin position="100"/>
        <end position="217"/>
    </location>
</feature>
<protein>
    <submittedName>
        <fullName evidence="5">Voltage-gated potassium channel Kch</fullName>
    </submittedName>
</protein>
<dbReference type="Gene3D" id="3.40.50.720">
    <property type="entry name" value="NAD(P)-binding Rossmann-like Domain"/>
    <property type="match status" value="1"/>
</dbReference>
<dbReference type="PROSITE" id="PS51201">
    <property type="entry name" value="RCK_N"/>
    <property type="match status" value="1"/>
</dbReference>
<evidence type="ECO:0000256" key="1">
    <source>
        <dbReference type="ARBA" id="ARBA00004651"/>
    </source>
</evidence>
<dbReference type="PROSITE" id="PS51202">
    <property type="entry name" value="RCK_C"/>
    <property type="match status" value="1"/>
</dbReference>
<dbReference type="InterPro" id="IPR003148">
    <property type="entry name" value="RCK_N"/>
</dbReference>
<evidence type="ECO:0000313" key="6">
    <source>
        <dbReference type="Proteomes" id="UP000318995"/>
    </source>
</evidence>
<dbReference type="PANTHER" id="PTHR43833:SF9">
    <property type="entry name" value="POTASSIUM CHANNEL PROTEIN YUGO-RELATED"/>
    <property type="match status" value="1"/>
</dbReference>
<dbReference type="SUPFAM" id="SSF116726">
    <property type="entry name" value="TrkA C-terminal domain-like"/>
    <property type="match status" value="1"/>
</dbReference>
<dbReference type="InterPro" id="IPR050721">
    <property type="entry name" value="Trk_Ktr_HKT_K-transport"/>
</dbReference>
<dbReference type="InterPro" id="IPR006037">
    <property type="entry name" value="RCK_C"/>
</dbReference>
<feature type="domain" description="RCK C-terminal" evidence="4">
    <location>
        <begin position="239"/>
        <end position="323"/>
    </location>
</feature>
<dbReference type="EMBL" id="SJPH01000012">
    <property type="protein sequence ID" value="TWT40252.1"/>
    <property type="molecule type" value="Genomic_DNA"/>
</dbReference>
<accession>A0A5C5VRQ5</accession>
<evidence type="ECO:0000313" key="5">
    <source>
        <dbReference type="EMBL" id="TWT40252.1"/>
    </source>
</evidence>
<dbReference type="Pfam" id="PF07885">
    <property type="entry name" value="Ion_trans_2"/>
    <property type="match status" value="1"/>
</dbReference>
<evidence type="ECO:0000259" key="4">
    <source>
        <dbReference type="PROSITE" id="PS51202"/>
    </source>
</evidence>
<keyword evidence="5" id="KW-0406">Ion transport</keyword>
<dbReference type="Gene3D" id="3.30.70.1450">
    <property type="entry name" value="Regulator of K+ conductance, C-terminal domain"/>
    <property type="match status" value="1"/>
</dbReference>
<organism evidence="5 6">
    <name type="scientific">Botrimarina hoheduenensis</name>
    <dbReference type="NCBI Taxonomy" id="2528000"/>
    <lineage>
        <taxon>Bacteria</taxon>
        <taxon>Pseudomonadati</taxon>
        <taxon>Planctomycetota</taxon>
        <taxon>Planctomycetia</taxon>
        <taxon>Pirellulales</taxon>
        <taxon>Lacipirellulaceae</taxon>
        <taxon>Botrimarina</taxon>
    </lineage>
</organism>
<dbReference type="GO" id="GO:0008324">
    <property type="term" value="F:monoatomic cation transmembrane transporter activity"/>
    <property type="evidence" value="ECO:0007669"/>
    <property type="project" value="InterPro"/>
</dbReference>
<dbReference type="SUPFAM" id="SSF81324">
    <property type="entry name" value="Voltage-gated potassium channels"/>
    <property type="match status" value="1"/>
</dbReference>
<keyword evidence="5" id="KW-0813">Transport</keyword>
<comment type="subcellular location">
    <subcellularLocation>
        <location evidence="1">Cell membrane</location>
        <topology evidence="1">Multi-pass membrane protein</topology>
    </subcellularLocation>
</comment>
<reference evidence="5 6" key="1">
    <citation type="submission" date="2019-02" db="EMBL/GenBank/DDBJ databases">
        <title>Deep-cultivation of Planctomycetes and their phenomic and genomic characterization uncovers novel biology.</title>
        <authorList>
            <person name="Wiegand S."/>
            <person name="Jogler M."/>
            <person name="Boedeker C."/>
            <person name="Pinto D."/>
            <person name="Vollmers J."/>
            <person name="Rivas-Marin E."/>
            <person name="Kohn T."/>
            <person name="Peeters S.H."/>
            <person name="Heuer A."/>
            <person name="Rast P."/>
            <person name="Oberbeckmann S."/>
            <person name="Bunk B."/>
            <person name="Jeske O."/>
            <person name="Meyerdierks A."/>
            <person name="Storesund J.E."/>
            <person name="Kallscheuer N."/>
            <person name="Luecker S."/>
            <person name="Lage O.M."/>
            <person name="Pohl T."/>
            <person name="Merkel B.J."/>
            <person name="Hornburger P."/>
            <person name="Mueller R.-W."/>
            <person name="Bruemmer F."/>
            <person name="Labrenz M."/>
            <person name="Spormann A.M."/>
            <person name="Op Den Camp H."/>
            <person name="Overmann J."/>
            <person name="Amann R."/>
            <person name="Jetten M.S.M."/>
            <person name="Mascher T."/>
            <person name="Medema M.H."/>
            <person name="Devos D.P."/>
            <person name="Kaster A.-K."/>
            <person name="Ovreas L."/>
            <person name="Rohde M."/>
            <person name="Galperin M.Y."/>
            <person name="Jogler C."/>
        </authorList>
    </citation>
    <scope>NUCLEOTIDE SEQUENCE [LARGE SCALE GENOMIC DNA]</scope>
    <source>
        <strain evidence="5 6">Pla111</strain>
    </source>
</reference>
<keyword evidence="5" id="KW-0407">Ion channel</keyword>
<dbReference type="InterPro" id="IPR036291">
    <property type="entry name" value="NAD(P)-bd_dom_sf"/>
</dbReference>
<keyword evidence="2" id="KW-0812">Transmembrane</keyword>
<dbReference type="Gene3D" id="1.10.287.70">
    <property type="match status" value="1"/>
</dbReference>
<sequence>MAMVRCVLMASAVMLIGTLGFSLIEEEWSYWDSFFFTLVTVTTVGYGDYGLCENGRAFAALILLGGIGTFTYSLSTLMQIASDVDAAARRKMKRQIAECSDHVIVCGYGRMGRMICHELDRDGRACVIVEQHPESVQQAFNDGRLVIAGRASDDEVLISAGIDRASCVVCVVDSDAENMFITVTAAELKPGVRIIARADCPSSARKLEHAGAALVVSPHQMAGKTIATALVHPRLTKFLNRGEEHAGYFELGEIVIQAGSPAEGQTVRELGSKLQGLVFVAVDESHGELVVQPSGDFCFKANDVVIFAGGEAVVTQMQRAAKVATSRTAAGV</sequence>
<dbReference type="AlphaFoldDB" id="A0A5C5VRQ5"/>
<dbReference type="Pfam" id="PF02080">
    <property type="entry name" value="TrkA_C"/>
    <property type="match status" value="1"/>
</dbReference>
<feature type="transmembrane region" description="Helical" evidence="2">
    <location>
        <begin position="58"/>
        <end position="81"/>
    </location>
</feature>
<dbReference type="SUPFAM" id="SSF51735">
    <property type="entry name" value="NAD(P)-binding Rossmann-fold domains"/>
    <property type="match status" value="1"/>
</dbReference>
<dbReference type="Pfam" id="PF02254">
    <property type="entry name" value="TrkA_N"/>
    <property type="match status" value="1"/>
</dbReference>
<dbReference type="GO" id="GO:0006813">
    <property type="term" value="P:potassium ion transport"/>
    <property type="evidence" value="ECO:0007669"/>
    <property type="project" value="InterPro"/>
</dbReference>
<dbReference type="Proteomes" id="UP000318995">
    <property type="component" value="Unassembled WGS sequence"/>
</dbReference>
<dbReference type="PANTHER" id="PTHR43833">
    <property type="entry name" value="POTASSIUM CHANNEL PROTEIN 2-RELATED-RELATED"/>
    <property type="match status" value="1"/>
</dbReference>
<proteinExistence type="predicted"/>
<evidence type="ECO:0000259" key="3">
    <source>
        <dbReference type="PROSITE" id="PS51201"/>
    </source>
</evidence>
<dbReference type="InterPro" id="IPR036721">
    <property type="entry name" value="RCK_C_sf"/>
</dbReference>
<dbReference type="GO" id="GO:0005886">
    <property type="term" value="C:plasma membrane"/>
    <property type="evidence" value="ECO:0007669"/>
    <property type="project" value="UniProtKB-SubCell"/>
</dbReference>
<evidence type="ECO:0000256" key="2">
    <source>
        <dbReference type="SAM" id="Phobius"/>
    </source>
</evidence>
<name>A0A5C5VRQ5_9BACT</name>
<comment type="caution">
    <text evidence="5">The sequence shown here is derived from an EMBL/GenBank/DDBJ whole genome shotgun (WGS) entry which is preliminary data.</text>
</comment>
<gene>
    <name evidence="5" type="primary">kch_2</name>
    <name evidence="5" type="ORF">Pla111_33840</name>
</gene>
<keyword evidence="2" id="KW-1133">Transmembrane helix</keyword>
<keyword evidence="6" id="KW-1185">Reference proteome</keyword>